<proteinExistence type="predicted"/>
<dbReference type="KEGG" id="pxu:106120589"/>
<dbReference type="Gene3D" id="1.10.287.70">
    <property type="match status" value="1"/>
</dbReference>
<keyword evidence="2" id="KW-0813">Transport</keyword>
<evidence type="ECO:0000256" key="5">
    <source>
        <dbReference type="ARBA" id="ARBA00023065"/>
    </source>
</evidence>
<dbReference type="AlphaFoldDB" id="A0AAJ6ZF52"/>
<dbReference type="GeneID" id="106120589"/>
<name>A0AAJ6ZF52_PAPXU</name>
<feature type="transmembrane region" description="Helical" evidence="8">
    <location>
        <begin position="143"/>
        <end position="165"/>
    </location>
</feature>
<keyword evidence="3 8" id="KW-0812">Transmembrane</keyword>
<dbReference type="GO" id="GO:0030322">
    <property type="term" value="P:stabilization of membrane potential"/>
    <property type="evidence" value="ECO:0007669"/>
    <property type="project" value="TreeGrafter"/>
</dbReference>
<dbReference type="GO" id="GO:0022841">
    <property type="term" value="F:potassium ion leak channel activity"/>
    <property type="evidence" value="ECO:0007669"/>
    <property type="project" value="TreeGrafter"/>
</dbReference>
<dbReference type="SUPFAM" id="SSF81324">
    <property type="entry name" value="Voltage-gated potassium channels"/>
    <property type="match status" value="1"/>
</dbReference>
<gene>
    <name evidence="10" type="primary">LOC106120589</name>
</gene>
<comment type="subcellular location">
    <subcellularLocation>
        <location evidence="1">Membrane</location>
        <topology evidence="1">Multi-pass membrane protein</topology>
    </subcellularLocation>
</comment>
<dbReference type="GO" id="GO:0015271">
    <property type="term" value="F:outward rectifier potassium channel activity"/>
    <property type="evidence" value="ECO:0007669"/>
    <property type="project" value="TreeGrafter"/>
</dbReference>
<dbReference type="InterPro" id="IPR003280">
    <property type="entry name" value="2pore_dom_K_chnl"/>
</dbReference>
<evidence type="ECO:0000256" key="1">
    <source>
        <dbReference type="ARBA" id="ARBA00004141"/>
    </source>
</evidence>
<dbReference type="GO" id="GO:0005886">
    <property type="term" value="C:plasma membrane"/>
    <property type="evidence" value="ECO:0007669"/>
    <property type="project" value="TreeGrafter"/>
</dbReference>
<evidence type="ECO:0000256" key="4">
    <source>
        <dbReference type="ARBA" id="ARBA00022989"/>
    </source>
</evidence>
<feature type="domain" description="Potassium channel" evidence="9">
    <location>
        <begin position="145"/>
        <end position="192"/>
    </location>
</feature>
<sequence length="262" mass="29804">MSEIESERNIDGRKQMKDDKQIVLHKVSDAWLRVYPAPKKIDEGLCSIVIRCIFCQLGLTAVLVVWNVIWVFIIHSFEGPQEVKVSLDFEKEQNQLVIDLATELRQITPLSSKWREAIEQRINDARQLTMLAVGNGAKLQPGLFWDLPGTFLFSIYVMTALGFGAPVPHTTWGRMSALIYAIIAVPTHIYLKSTSTSNNSNTLEKPICRKFVKLKYSTKSKAAKLQDFNILVGAIPISWFTKAKLKRAYLTPEIASYLDYYF</sequence>
<dbReference type="PANTHER" id="PTHR11003:SF87">
    <property type="entry name" value="POTASSIUM CHANNEL DOMAIN-CONTAINING PROTEIN"/>
    <property type="match status" value="1"/>
</dbReference>
<feature type="transmembrane region" description="Helical" evidence="8">
    <location>
        <begin position="48"/>
        <end position="74"/>
    </location>
</feature>
<evidence type="ECO:0000259" key="9">
    <source>
        <dbReference type="Pfam" id="PF07885"/>
    </source>
</evidence>
<dbReference type="RefSeq" id="XP_013171396.1">
    <property type="nucleotide sequence ID" value="XM_013315942.1"/>
</dbReference>
<keyword evidence="5" id="KW-0406">Ion transport</keyword>
<dbReference type="InterPro" id="IPR013099">
    <property type="entry name" value="K_chnl_dom"/>
</dbReference>
<evidence type="ECO:0000256" key="6">
    <source>
        <dbReference type="ARBA" id="ARBA00023136"/>
    </source>
</evidence>
<evidence type="ECO:0000256" key="3">
    <source>
        <dbReference type="ARBA" id="ARBA00022692"/>
    </source>
</evidence>
<accession>A0AAJ6ZF52</accession>
<feature type="transmembrane region" description="Helical" evidence="8">
    <location>
        <begin position="171"/>
        <end position="191"/>
    </location>
</feature>
<organism evidence="10">
    <name type="scientific">Papilio xuthus</name>
    <name type="common">Asian swallowtail butterfly</name>
    <dbReference type="NCBI Taxonomy" id="66420"/>
    <lineage>
        <taxon>Eukaryota</taxon>
        <taxon>Metazoa</taxon>
        <taxon>Ecdysozoa</taxon>
        <taxon>Arthropoda</taxon>
        <taxon>Hexapoda</taxon>
        <taxon>Insecta</taxon>
        <taxon>Pterygota</taxon>
        <taxon>Neoptera</taxon>
        <taxon>Endopterygota</taxon>
        <taxon>Lepidoptera</taxon>
        <taxon>Glossata</taxon>
        <taxon>Ditrysia</taxon>
        <taxon>Papilionoidea</taxon>
        <taxon>Papilionidae</taxon>
        <taxon>Papilioninae</taxon>
        <taxon>Papilio</taxon>
    </lineage>
</organism>
<evidence type="ECO:0000256" key="7">
    <source>
        <dbReference type="ARBA" id="ARBA00023303"/>
    </source>
</evidence>
<protein>
    <submittedName>
        <fullName evidence="10">Uncharacterized protein LOC106120589</fullName>
    </submittedName>
</protein>
<evidence type="ECO:0000256" key="8">
    <source>
        <dbReference type="SAM" id="Phobius"/>
    </source>
</evidence>
<keyword evidence="7" id="KW-0407">Ion channel</keyword>
<keyword evidence="4 8" id="KW-1133">Transmembrane helix</keyword>
<dbReference type="Proteomes" id="UP000694872">
    <property type="component" value="Unplaced"/>
</dbReference>
<keyword evidence="6 8" id="KW-0472">Membrane</keyword>
<evidence type="ECO:0000256" key="2">
    <source>
        <dbReference type="ARBA" id="ARBA00022448"/>
    </source>
</evidence>
<evidence type="ECO:0000313" key="10">
    <source>
        <dbReference type="RefSeq" id="XP_013171396.1"/>
    </source>
</evidence>
<dbReference type="Pfam" id="PF07885">
    <property type="entry name" value="Ion_trans_2"/>
    <property type="match status" value="1"/>
</dbReference>
<reference evidence="10" key="1">
    <citation type="submission" date="2025-08" db="UniProtKB">
        <authorList>
            <consortium name="RefSeq"/>
        </authorList>
    </citation>
    <scope>IDENTIFICATION</scope>
</reference>
<dbReference type="PANTHER" id="PTHR11003">
    <property type="entry name" value="POTASSIUM CHANNEL, SUBFAMILY K"/>
    <property type="match status" value="1"/>
</dbReference>